<sequence length="145" mass="16768">MAGYKLVFTMIHKVDGSIRTFIARLVAKELTQTNDVDNHEIFAPLAKVNVVRIHLSCTANLDLDLQQFDVKNELLQDTTANLFNLYKDHLLQKFRDLQPSVKLLMADRHRPVKETRDKLRTADHQHRHSNLGNEAFAQLLDKKLL</sequence>
<dbReference type="STRING" id="4081.A0A3Q7H683"/>
<reference evidence="1" key="2">
    <citation type="submission" date="2019-01" db="UniProtKB">
        <authorList>
            <consortium name="EnsemblPlants"/>
        </authorList>
    </citation>
    <scope>IDENTIFICATION</scope>
    <source>
        <strain evidence="1">cv. Heinz 1706</strain>
    </source>
</reference>
<proteinExistence type="predicted"/>
<keyword evidence="2" id="KW-1185">Reference proteome</keyword>
<dbReference type="AlphaFoldDB" id="A0A3Q7H683"/>
<name>A0A3Q7H683_SOLLC</name>
<reference evidence="1" key="1">
    <citation type="journal article" date="2012" name="Nature">
        <title>The tomato genome sequence provides insights into fleshy fruit evolution.</title>
        <authorList>
            <consortium name="Tomato Genome Consortium"/>
        </authorList>
    </citation>
    <scope>NUCLEOTIDE SEQUENCE [LARGE SCALE GENOMIC DNA]</scope>
    <source>
        <strain evidence="1">cv. Heinz 1706</strain>
    </source>
</reference>
<organism evidence="1">
    <name type="scientific">Solanum lycopersicum</name>
    <name type="common">Tomato</name>
    <name type="synonym">Lycopersicon esculentum</name>
    <dbReference type="NCBI Taxonomy" id="4081"/>
    <lineage>
        <taxon>Eukaryota</taxon>
        <taxon>Viridiplantae</taxon>
        <taxon>Streptophyta</taxon>
        <taxon>Embryophyta</taxon>
        <taxon>Tracheophyta</taxon>
        <taxon>Spermatophyta</taxon>
        <taxon>Magnoliopsida</taxon>
        <taxon>eudicotyledons</taxon>
        <taxon>Gunneridae</taxon>
        <taxon>Pentapetalae</taxon>
        <taxon>asterids</taxon>
        <taxon>lamiids</taxon>
        <taxon>Solanales</taxon>
        <taxon>Solanaceae</taxon>
        <taxon>Solanoideae</taxon>
        <taxon>Solaneae</taxon>
        <taxon>Solanum</taxon>
        <taxon>Solanum subgen. Lycopersicon</taxon>
    </lineage>
</organism>
<dbReference type="Gramene" id="Solyc07g018003.1.1">
    <property type="protein sequence ID" value="Solyc07g018003.1.1"/>
    <property type="gene ID" value="Solyc07g018003.1"/>
</dbReference>
<dbReference type="EnsemblPlants" id="Solyc07g018003.1.1">
    <property type="protein sequence ID" value="Solyc07g018003.1.1"/>
    <property type="gene ID" value="Solyc07g018003.1"/>
</dbReference>
<protein>
    <submittedName>
        <fullName evidence="1">Uncharacterized protein</fullName>
    </submittedName>
</protein>
<dbReference type="Proteomes" id="UP000004994">
    <property type="component" value="Chromosome 7"/>
</dbReference>
<evidence type="ECO:0000313" key="1">
    <source>
        <dbReference type="EnsemblPlants" id="Solyc07g018003.1.1"/>
    </source>
</evidence>
<dbReference type="InParanoid" id="A0A3Q7H683"/>
<accession>A0A3Q7H683</accession>
<evidence type="ECO:0000313" key="2">
    <source>
        <dbReference type="Proteomes" id="UP000004994"/>
    </source>
</evidence>